<evidence type="ECO:0000313" key="2">
    <source>
        <dbReference type="EMBL" id="KPL06051.1"/>
    </source>
</evidence>
<dbReference type="Gene3D" id="3.40.630.30">
    <property type="match status" value="1"/>
</dbReference>
<protein>
    <recommendedName>
        <fullName evidence="1">N-acetyltransferase domain-containing protein</fullName>
    </recommendedName>
</protein>
<dbReference type="PROSITE" id="PS51186">
    <property type="entry name" value="GNAT"/>
    <property type="match status" value="1"/>
</dbReference>
<dbReference type="AlphaFoldDB" id="A0A0S8J9L9"/>
<dbReference type="InterPro" id="IPR016181">
    <property type="entry name" value="Acyl_CoA_acyltransferase"/>
</dbReference>
<dbReference type="PANTHER" id="PTHR31143:SF2">
    <property type="entry name" value="FR47-LIKE DOMAIN-CONTAINING PROTEIN-RELATED"/>
    <property type="match status" value="1"/>
</dbReference>
<gene>
    <name evidence="2" type="ORF">AMJ71_10115</name>
</gene>
<dbReference type="Pfam" id="PF12746">
    <property type="entry name" value="GNAT_acetyltran"/>
    <property type="match status" value="1"/>
</dbReference>
<dbReference type="InterPro" id="IPR027365">
    <property type="entry name" value="GNAT_acetyltra_YdfB-like"/>
</dbReference>
<accession>A0A0S8J9L9</accession>
<dbReference type="CDD" id="cd04301">
    <property type="entry name" value="NAT_SF"/>
    <property type="match status" value="1"/>
</dbReference>
<dbReference type="SUPFAM" id="SSF55729">
    <property type="entry name" value="Acyl-CoA N-acyltransferases (Nat)"/>
    <property type="match status" value="1"/>
</dbReference>
<dbReference type="InterPro" id="IPR042573">
    <property type="entry name" value="GNAT_acetyltra_N"/>
</dbReference>
<proteinExistence type="predicted"/>
<feature type="domain" description="N-acetyltransferase" evidence="1">
    <location>
        <begin position="131"/>
        <end position="257"/>
    </location>
</feature>
<sequence>MMTEYPLTKANRIRLARAFRDNARVDLGIDCAIEGQMGKVFTDEAAIPTAFRIEQGPFRYFAGDARSPGGREMIERLEPHTLLMSSPPEWPEVAEEIHREKFISLSRYSFSSRRLSVVHVEHLLSESAFAGSFRKIDGAMARAMREDPEIFLDLSCFDSAEDFVERGCGFFLEEGNEMIGAAWSSLVCSKGIEVSIYVVPAHRTRGVATALACALLKHCLEQKIDPHWDAANPESCTLAEKLGYVYMGSYDAYVLRE</sequence>
<reference evidence="2 3" key="1">
    <citation type="journal article" date="2015" name="Microbiome">
        <title>Genomic resolution of linkages in carbon, nitrogen, and sulfur cycling among widespread estuary sediment bacteria.</title>
        <authorList>
            <person name="Baker B.J."/>
            <person name="Lazar C.S."/>
            <person name="Teske A.P."/>
            <person name="Dick G.J."/>
        </authorList>
    </citation>
    <scope>NUCLEOTIDE SEQUENCE [LARGE SCALE GENOMIC DNA]</scope>
    <source>
        <strain evidence="2">SM1_40</strain>
    </source>
</reference>
<evidence type="ECO:0000259" key="1">
    <source>
        <dbReference type="PROSITE" id="PS51186"/>
    </source>
</evidence>
<organism evidence="2 3">
    <name type="scientific">candidate division TA06 bacterium SM1_40</name>
    <dbReference type="NCBI Taxonomy" id="1703773"/>
    <lineage>
        <taxon>Bacteria</taxon>
        <taxon>Bacteria division TA06</taxon>
    </lineage>
</organism>
<dbReference type="Proteomes" id="UP000051035">
    <property type="component" value="Unassembled WGS sequence"/>
</dbReference>
<comment type="caution">
    <text evidence="2">The sequence shown here is derived from an EMBL/GenBank/DDBJ whole genome shotgun (WGS) entry which is preliminary data.</text>
</comment>
<dbReference type="PANTHER" id="PTHR31143">
    <property type="match status" value="1"/>
</dbReference>
<name>A0A0S8J9L9_UNCT6</name>
<evidence type="ECO:0000313" key="3">
    <source>
        <dbReference type="Proteomes" id="UP000051035"/>
    </source>
</evidence>
<dbReference type="InterPro" id="IPR000182">
    <property type="entry name" value="GNAT_dom"/>
</dbReference>
<dbReference type="GO" id="GO:0016747">
    <property type="term" value="F:acyltransferase activity, transferring groups other than amino-acyl groups"/>
    <property type="evidence" value="ECO:0007669"/>
    <property type="project" value="InterPro"/>
</dbReference>
<dbReference type="Gene3D" id="3.40.630.110">
    <property type="entry name" value="GNAT acetyltransferase-like"/>
    <property type="match status" value="1"/>
</dbReference>
<dbReference type="EMBL" id="LJVA01000155">
    <property type="protein sequence ID" value="KPL06051.1"/>
    <property type="molecule type" value="Genomic_DNA"/>
</dbReference>